<feature type="domain" description="Alpha/beta hydrolase fold-3" evidence="2">
    <location>
        <begin position="42"/>
        <end position="210"/>
    </location>
</feature>
<dbReference type="Gene3D" id="3.40.50.1820">
    <property type="entry name" value="alpha/beta hydrolase"/>
    <property type="match status" value="1"/>
</dbReference>
<evidence type="ECO:0000256" key="1">
    <source>
        <dbReference type="ARBA" id="ARBA00022801"/>
    </source>
</evidence>
<dbReference type="SUPFAM" id="SSF53474">
    <property type="entry name" value="alpha/beta-Hydrolases"/>
    <property type="match status" value="1"/>
</dbReference>
<dbReference type="InterPro" id="IPR013094">
    <property type="entry name" value="AB_hydrolase_3"/>
</dbReference>
<keyword evidence="1 3" id="KW-0378">Hydrolase</keyword>
<name>A0A931J2G3_9BURK</name>
<proteinExistence type="predicted"/>
<dbReference type="PANTHER" id="PTHR48081">
    <property type="entry name" value="AB HYDROLASE SUPERFAMILY PROTEIN C4A8.06C"/>
    <property type="match status" value="1"/>
</dbReference>
<dbReference type="AlphaFoldDB" id="A0A931J2G3"/>
<comment type="caution">
    <text evidence="3">The sequence shown here is derived from an EMBL/GenBank/DDBJ whole genome shotgun (WGS) entry which is preliminary data.</text>
</comment>
<evidence type="ECO:0000313" key="4">
    <source>
        <dbReference type="Proteomes" id="UP000613266"/>
    </source>
</evidence>
<dbReference type="Proteomes" id="UP000613266">
    <property type="component" value="Unassembled WGS sequence"/>
</dbReference>
<evidence type="ECO:0000313" key="3">
    <source>
        <dbReference type="EMBL" id="MBH9577091.1"/>
    </source>
</evidence>
<protein>
    <submittedName>
        <fullName evidence="3">Alpha/beta hydrolase fold domain-containing protein</fullName>
    </submittedName>
</protein>
<gene>
    <name evidence="3" type="ORF">I7X39_09245</name>
</gene>
<evidence type="ECO:0000259" key="2">
    <source>
        <dbReference type="Pfam" id="PF07859"/>
    </source>
</evidence>
<organism evidence="3 4">
    <name type="scientific">Inhella proteolytica</name>
    <dbReference type="NCBI Taxonomy" id="2795029"/>
    <lineage>
        <taxon>Bacteria</taxon>
        <taxon>Pseudomonadati</taxon>
        <taxon>Pseudomonadota</taxon>
        <taxon>Betaproteobacteria</taxon>
        <taxon>Burkholderiales</taxon>
        <taxon>Sphaerotilaceae</taxon>
        <taxon>Inhella</taxon>
    </lineage>
</organism>
<dbReference type="PANTHER" id="PTHR48081:SF8">
    <property type="entry name" value="ALPHA_BETA HYDROLASE FOLD-3 DOMAIN-CONTAINING PROTEIN-RELATED"/>
    <property type="match status" value="1"/>
</dbReference>
<dbReference type="InterPro" id="IPR029058">
    <property type="entry name" value="AB_hydrolase_fold"/>
</dbReference>
<dbReference type="RefSeq" id="WP_198110865.1">
    <property type="nucleotide sequence ID" value="NZ_JAEDAK010000005.1"/>
</dbReference>
<accession>A0A931J2G3</accession>
<dbReference type="InterPro" id="IPR050300">
    <property type="entry name" value="GDXG_lipolytic_enzyme"/>
</dbReference>
<reference evidence="3" key="1">
    <citation type="submission" date="2020-12" db="EMBL/GenBank/DDBJ databases">
        <title>The genome sequence of Inhella sp. 1Y17.</title>
        <authorList>
            <person name="Liu Y."/>
        </authorList>
    </citation>
    <scope>NUCLEOTIDE SEQUENCE</scope>
    <source>
        <strain evidence="3">1Y17</strain>
    </source>
</reference>
<sequence>MNLPPFPLLKPALPLAGKPWLLLSLGPSSFIEDRDPLPLARALAEAGARVQPGRYPLAPAHPFPAALDAAWAQLQQLAAARPRGARLGVAGVESGGTLAAALALRARDEGLPLGAQILVSPTLDPMLASAAARDAHLGDCQCPLAAGWRGYLGPSCDAAHPYATPLSTSRLQGLAPALLITGGARDPLRDDAQRYAERLRAAGVAQALIPVGGSWLARAGFPPDEQEDPDDGVDAWTPVSQAVRDFLSSA</sequence>
<dbReference type="EMBL" id="JAEDAK010000005">
    <property type="protein sequence ID" value="MBH9577091.1"/>
    <property type="molecule type" value="Genomic_DNA"/>
</dbReference>
<dbReference type="Pfam" id="PF07859">
    <property type="entry name" value="Abhydrolase_3"/>
    <property type="match status" value="1"/>
</dbReference>
<dbReference type="GO" id="GO:0016787">
    <property type="term" value="F:hydrolase activity"/>
    <property type="evidence" value="ECO:0007669"/>
    <property type="project" value="UniProtKB-KW"/>
</dbReference>
<keyword evidence="4" id="KW-1185">Reference proteome</keyword>